<dbReference type="PANTHER" id="PTHR43784:SF3">
    <property type="entry name" value="GDSL FAMILY LIPASE"/>
    <property type="match status" value="1"/>
</dbReference>
<dbReference type="EMBL" id="CP099420">
    <property type="protein sequence ID" value="USW50739.1"/>
    <property type="molecule type" value="Genomic_DNA"/>
</dbReference>
<dbReference type="GO" id="GO:0016788">
    <property type="term" value="F:hydrolase activity, acting on ester bonds"/>
    <property type="evidence" value="ECO:0007669"/>
    <property type="project" value="InterPro"/>
</dbReference>
<dbReference type="Proteomes" id="UP001056384">
    <property type="component" value="Chromosome 3"/>
</dbReference>
<proteinExistence type="predicted"/>
<gene>
    <name evidence="2" type="ORF">Slin15195_G040580</name>
</gene>
<reference evidence="2" key="1">
    <citation type="submission" date="2022-06" db="EMBL/GenBank/DDBJ databases">
        <title>Complete genome sequences of two strains of the flax pathogen Septoria linicola.</title>
        <authorList>
            <person name="Lapalu N."/>
            <person name="Simon A."/>
            <person name="Demenou B."/>
            <person name="Paumier D."/>
            <person name="Guillot M.-P."/>
            <person name="Gout L."/>
            <person name="Valade R."/>
        </authorList>
    </citation>
    <scope>NUCLEOTIDE SEQUENCE</scope>
    <source>
        <strain evidence="2">SE15195</strain>
    </source>
</reference>
<evidence type="ECO:0000313" key="2">
    <source>
        <dbReference type="EMBL" id="USW50739.1"/>
    </source>
</evidence>
<name>A0A9Q9AMC7_9PEZI</name>
<dbReference type="InterPro" id="IPR001087">
    <property type="entry name" value="GDSL"/>
</dbReference>
<keyword evidence="2" id="KW-0378">Hydrolase</keyword>
<feature type="chain" id="PRO_5040210024" evidence="1">
    <location>
        <begin position="20"/>
        <end position="454"/>
    </location>
</feature>
<dbReference type="SUPFAM" id="SSF52266">
    <property type="entry name" value="SGNH hydrolase"/>
    <property type="match status" value="1"/>
</dbReference>
<keyword evidence="3" id="KW-1185">Reference proteome</keyword>
<dbReference type="CDD" id="cd01830">
    <property type="entry name" value="XynE_like"/>
    <property type="match status" value="1"/>
</dbReference>
<keyword evidence="1" id="KW-0732">Signal</keyword>
<dbReference type="InterPro" id="IPR036514">
    <property type="entry name" value="SGNH_hydro_sf"/>
</dbReference>
<evidence type="ECO:0000313" key="3">
    <source>
        <dbReference type="Proteomes" id="UP001056384"/>
    </source>
</evidence>
<organism evidence="2 3">
    <name type="scientific">Septoria linicola</name>
    <dbReference type="NCBI Taxonomy" id="215465"/>
    <lineage>
        <taxon>Eukaryota</taxon>
        <taxon>Fungi</taxon>
        <taxon>Dikarya</taxon>
        <taxon>Ascomycota</taxon>
        <taxon>Pezizomycotina</taxon>
        <taxon>Dothideomycetes</taxon>
        <taxon>Dothideomycetidae</taxon>
        <taxon>Mycosphaerellales</taxon>
        <taxon>Mycosphaerellaceae</taxon>
        <taxon>Septoria</taxon>
    </lineage>
</organism>
<evidence type="ECO:0000256" key="1">
    <source>
        <dbReference type="SAM" id="SignalP"/>
    </source>
</evidence>
<dbReference type="OrthoDB" id="10071171at2759"/>
<dbReference type="Pfam" id="PF00657">
    <property type="entry name" value="Lipase_GDSL"/>
    <property type="match status" value="1"/>
</dbReference>
<dbReference type="InterPro" id="IPR053140">
    <property type="entry name" value="GDSL_Rv0518-like"/>
</dbReference>
<feature type="signal peptide" evidence="1">
    <location>
        <begin position="1"/>
        <end position="19"/>
    </location>
</feature>
<protein>
    <submittedName>
        <fullName evidence="2">SGNH hydrolase-type esterase domain, SGNH hydrolase superfamily</fullName>
    </submittedName>
</protein>
<accession>A0A9Q9AMC7</accession>
<sequence>MVYLKHFHFFLAVAGLTHALTISNPKQHSSPNPKDGHWVDTWVSMPQLTEPANLPPTPFNGTSSVFSGTTIRQTIKTTIGAASHVRLRISNAFGLTELPIMTASIAIPVASASQNKTGSSAIDVSTSKQITFSGNSSITVPPGSLAVSDPIALPVSTNQILSISLHLASGQQGFAITSHPGSRTTSWLSFGDQTSSPNFTDPSTQSTAHWYLISALEAWTPREAKSLVIVGDSLTDGRGSTTNGNDRWPDQLFSRLQSPALNKKNTKHISISDQAAGGNRILADGLGPSALSRIERDVLSHPNVGYAMIFEGVNDIGTAASTTSAQNTVYTQLIQAYQQIISRVHTDGLPIFGATITPFGCANQTLQAYSTPEREVTRQRVNEWIRQSVGKKGGFDALVDFDAVVRDGQNQTRLRSEFDSGDCLHLNPKGYGALAEGFPVGVLEDWREEVTGFV</sequence>
<dbReference type="AlphaFoldDB" id="A0A9Q9AMC7"/>
<dbReference type="PANTHER" id="PTHR43784">
    <property type="entry name" value="GDSL-LIKE LIPASE/ACYLHYDROLASE, PUTATIVE (AFU_ORTHOLOGUE AFUA_2G00820)-RELATED"/>
    <property type="match status" value="1"/>
</dbReference>
<dbReference type="Gene3D" id="3.40.50.1110">
    <property type="entry name" value="SGNH hydrolase"/>
    <property type="match status" value="1"/>
</dbReference>